<keyword evidence="2" id="KW-0614">Plasmid</keyword>
<evidence type="ECO:0000313" key="2">
    <source>
        <dbReference type="EMBL" id="ANS32633.1"/>
    </source>
</evidence>
<dbReference type="EMBL" id="CP009113">
    <property type="protein sequence ID" value="ANS32633.1"/>
    <property type="molecule type" value="Genomic_DNA"/>
</dbReference>
<dbReference type="AlphaFoldDB" id="A0A1B1KJ56"/>
<geneLocation type="plasmid" evidence="3">
    <name>pr1cp2</name>
</geneLocation>
<evidence type="ECO:0000313" key="3">
    <source>
        <dbReference type="Proteomes" id="UP000186108"/>
    </source>
</evidence>
<dbReference type="Proteomes" id="UP000186108">
    <property type="component" value="Plasmid pR1CP2"/>
</dbReference>
<evidence type="ECO:0000256" key="1">
    <source>
        <dbReference type="SAM" id="MobiDB-lite"/>
    </source>
</evidence>
<sequence length="396" mass="39894">MNHSESGGRHRLKKQRVAQRVALLGAVTVVIGLTTNGMASAAPDQPGITTPEAPAEQAGITSTPSTPVEVAPAEFSEPAQPEPVYWGPAPAREIEYQAIPNYDYDSNAYVVPDDYYVAPVQFEELHLPTPVEPTKPFIAPRDTLRIGELHVKQPNWVTNGDKDRTNNTFALVESGVSTAWRSIGVETERADRIAAAQVAAGAAGATVGAVAAGATAATAGALVGGTIGGLAGMTAGNVFLPGVGWVPVGIVGTAAGAGIGAAVAGAPAAVGGALVGGGLAVAAVTPLAAGDKGEPKVVEVPDIDQPAVTEQTEQVVEQWDSNPVGSQVVSAVQETVESAPELDTQVRDFAASQPGGEQVLEQVDGAVDAFFGESTPGLASQLISGAVGAGLVPAGV</sequence>
<evidence type="ECO:0008006" key="4">
    <source>
        <dbReference type="Google" id="ProtNLM"/>
    </source>
</evidence>
<gene>
    <name evidence="2" type="ORF">R1CP_40265</name>
</gene>
<protein>
    <recommendedName>
        <fullName evidence="4">Insoluble domain protein</fullName>
    </recommendedName>
</protein>
<name>A0A1B1KJ56_RHOOP</name>
<feature type="region of interest" description="Disordered" evidence="1">
    <location>
        <begin position="39"/>
        <end position="83"/>
    </location>
</feature>
<accession>A0A1B1KJ56</accession>
<dbReference type="RefSeq" id="WP_065493935.1">
    <property type="nucleotide sequence ID" value="NZ_CP009113.1"/>
</dbReference>
<proteinExistence type="predicted"/>
<dbReference type="PATRIC" id="fig|37919.13.peg.8486"/>
<organism evidence="2 3">
    <name type="scientific">Rhodococcus opacus</name>
    <name type="common">Nocardia opaca</name>
    <dbReference type="NCBI Taxonomy" id="37919"/>
    <lineage>
        <taxon>Bacteria</taxon>
        <taxon>Bacillati</taxon>
        <taxon>Actinomycetota</taxon>
        <taxon>Actinomycetes</taxon>
        <taxon>Mycobacteriales</taxon>
        <taxon>Nocardiaceae</taxon>
        <taxon>Rhodococcus</taxon>
    </lineage>
</organism>
<reference evidence="2 3" key="1">
    <citation type="submission" date="2014-07" db="EMBL/GenBank/DDBJ databases">
        <authorList>
            <person name="Zhang J.E."/>
            <person name="Yang H."/>
            <person name="Guo J."/>
            <person name="Deng Z."/>
            <person name="Luo H."/>
            <person name="Luo M."/>
            <person name="Zhao B."/>
        </authorList>
    </citation>
    <scope>NUCLEOTIDE SEQUENCE [LARGE SCALE GENOMIC DNA]</scope>
    <source>
        <strain evidence="2 3">1CP</strain>
        <plasmid evidence="3">Plasmid pr1cp2</plasmid>
    </source>
</reference>